<dbReference type="InterPro" id="IPR036028">
    <property type="entry name" value="SH3-like_dom_sf"/>
</dbReference>
<evidence type="ECO:0000256" key="1">
    <source>
        <dbReference type="ARBA" id="ARBA00004510"/>
    </source>
</evidence>
<dbReference type="SUPFAM" id="SSF50729">
    <property type="entry name" value="PH domain-like"/>
    <property type="match status" value="1"/>
</dbReference>
<dbReference type="Proteomes" id="UP000504634">
    <property type="component" value="Unplaced"/>
</dbReference>
<feature type="domain" description="PH" evidence="9">
    <location>
        <begin position="275"/>
        <end position="376"/>
    </location>
</feature>
<dbReference type="InterPro" id="IPR046376">
    <property type="entry name" value="PH_Cool_Pix"/>
</dbReference>
<dbReference type="RefSeq" id="XP_030383433.1">
    <property type="nucleotide sequence ID" value="XM_030527573.1"/>
</dbReference>
<evidence type="ECO:0000313" key="11">
    <source>
        <dbReference type="Proteomes" id="UP000504634"/>
    </source>
</evidence>
<protein>
    <submittedName>
        <fullName evidence="12">Uncharacterized protein LOC115630988 isoform X3</fullName>
    </submittedName>
</protein>
<dbReference type="PANTHER" id="PTHR46026:SF1">
    <property type="entry name" value="RHO-TYPE GUANINE NUCLEOTIDE EXCHANGE FACTOR, ISOFORM F"/>
    <property type="match status" value="1"/>
</dbReference>
<dbReference type="Gene3D" id="1.20.900.10">
    <property type="entry name" value="Dbl homology (DH) domain"/>
    <property type="match status" value="1"/>
</dbReference>
<feature type="coiled-coil region" evidence="6">
    <location>
        <begin position="499"/>
        <end position="526"/>
    </location>
</feature>
<evidence type="ECO:0000256" key="4">
    <source>
        <dbReference type="ARBA" id="ARBA00023273"/>
    </source>
</evidence>
<keyword evidence="3" id="KW-0344">Guanine-nucleotide releasing factor</keyword>
<evidence type="ECO:0000259" key="10">
    <source>
        <dbReference type="PROSITE" id="PS50010"/>
    </source>
</evidence>
<dbReference type="InterPro" id="IPR001849">
    <property type="entry name" value="PH_domain"/>
</dbReference>
<feature type="region of interest" description="Disordered" evidence="7">
    <location>
        <begin position="843"/>
        <end position="899"/>
    </location>
</feature>
<feature type="region of interest" description="Disordered" evidence="7">
    <location>
        <begin position="1027"/>
        <end position="1061"/>
    </location>
</feature>
<dbReference type="SMART" id="SM00326">
    <property type="entry name" value="SH3"/>
    <property type="match status" value="1"/>
</dbReference>
<dbReference type="FunFam" id="1.20.900.10:FF:000031">
    <property type="entry name" value="Uncharacterized protein, isoform B"/>
    <property type="match status" value="1"/>
</dbReference>
<dbReference type="PROSITE" id="PS50003">
    <property type="entry name" value="PH_DOMAIN"/>
    <property type="match status" value="1"/>
</dbReference>
<feature type="compositionally biased region" description="Polar residues" evidence="7">
    <location>
        <begin position="1321"/>
        <end position="1340"/>
    </location>
</feature>
<feature type="region of interest" description="Disordered" evidence="7">
    <location>
        <begin position="919"/>
        <end position="943"/>
    </location>
</feature>
<dbReference type="CDD" id="cd01225">
    <property type="entry name" value="PH_Cool_Pix"/>
    <property type="match status" value="1"/>
</dbReference>
<feature type="compositionally biased region" description="Low complexity" evidence="7">
    <location>
        <begin position="1343"/>
        <end position="1361"/>
    </location>
</feature>
<reference evidence="12" key="1">
    <citation type="submission" date="2025-08" db="UniProtKB">
        <authorList>
            <consortium name="RefSeq"/>
        </authorList>
    </citation>
    <scope>IDENTIFICATION</scope>
    <source>
        <strain evidence="12">11010-0011.00</strain>
        <tissue evidence="12">Whole body</tissue>
    </source>
</reference>
<dbReference type="GO" id="GO:0016192">
    <property type="term" value="P:vesicle-mediated transport"/>
    <property type="evidence" value="ECO:0007669"/>
    <property type="project" value="UniProtKB-ARBA"/>
</dbReference>
<dbReference type="InterPro" id="IPR035899">
    <property type="entry name" value="DBL_dom_sf"/>
</dbReference>
<dbReference type="PROSITE" id="PS50010">
    <property type="entry name" value="DH_2"/>
    <property type="match status" value="1"/>
</dbReference>
<dbReference type="Gene3D" id="2.30.29.30">
    <property type="entry name" value="Pleckstrin-homology domain (PH domain)/Phosphotyrosine-binding domain (PTB)"/>
    <property type="match status" value="1"/>
</dbReference>
<dbReference type="SMART" id="SM00325">
    <property type="entry name" value="RhoGEF"/>
    <property type="match status" value="1"/>
</dbReference>
<comment type="subcellular location">
    <subcellularLocation>
        <location evidence="1">Cell projection</location>
        <location evidence="1">Lamellipodium</location>
    </subcellularLocation>
</comment>
<dbReference type="CDD" id="cd11877">
    <property type="entry name" value="SH3_PIX"/>
    <property type="match status" value="1"/>
</dbReference>
<dbReference type="PROSITE" id="PS50002">
    <property type="entry name" value="SH3"/>
    <property type="match status" value="1"/>
</dbReference>
<dbReference type="InterPro" id="IPR000219">
    <property type="entry name" value="DH_dom"/>
</dbReference>
<feature type="domain" description="DH" evidence="10">
    <location>
        <begin position="79"/>
        <end position="253"/>
    </location>
</feature>
<keyword evidence="4" id="KW-0966">Cell projection</keyword>
<evidence type="ECO:0000259" key="8">
    <source>
        <dbReference type="PROSITE" id="PS50002"/>
    </source>
</evidence>
<feature type="compositionally biased region" description="Polar residues" evidence="7">
    <location>
        <begin position="1302"/>
        <end position="1311"/>
    </location>
</feature>
<dbReference type="InterPro" id="IPR001452">
    <property type="entry name" value="SH3_domain"/>
</dbReference>
<accession>A0A6J2U7B7</accession>
<dbReference type="SUPFAM" id="SSF50044">
    <property type="entry name" value="SH3-domain"/>
    <property type="match status" value="1"/>
</dbReference>
<dbReference type="GO" id="GO:0005085">
    <property type="term" value="F:guanyl-nucleotide exchange factor activity"/>
    <property type="evidence" value="ECO:0007669"/>
    <property type="project" value="UniProtKB-KW"/>
</dbReference>
<dbReference type="SMART" id="SM00233">
    <property type="entry name" value="PH"/>
    <property type="match status" value="1"/>
</dbReference>
<evidence type="ECO:0000256" key="3">
    <source>
        <dbReference type="ARBA" id="ARBA00022658"/>
    </source>
</evidence>
<keyword evidence="2 5" id="KW-0728">SH3 domain</keyword>
<feature type="domain" description="SH3" evidence="8">
    <location>
        <begin position="3"/>
        <end position="62"/>
    </location>
</feature>
<dbReference type="GeneID" id="115630988"/>
<dbReference type="Pfam" id="PF00018">
    <property type="entry name" value="SH3_1"/>
    <property type="match status" value="1"/>
</dbReference>
<evidence type="ECO:0000259" key="9">
    <source>
        <dbReference type="PROSITE" id="PS50003"/>
    </source>
</evidence>
<dbReference type="PRINTS" id="PR00452">
    <property type="entry name" value="SH3DOMAIN"/>
</dbReference>
<feature type="region of interest" description="Disordered" evidence="7">
    <location>
        <begin position="1260"/>
        <end position="1414"/>
    </location>
</feature>
<dbReference type="OrthoDB" id="6019202at2759"/>
<keyword evidence="11" id="KW-1185">Reference proteome</keyword>
<dbReference type="GO" id="GO:0030027">
    <property type="term" value="C:lamellipodium"/>
    <property type="evidence" value="ECO:0007669"/>
    <property type="project" value="UniProtKB-SubCell"/>
</dbReference>
<evidence type="ECO:0000256" key="5">
    <source>
        <dbReference type="PROSITE-ProRule" id="PRU00192"/>
    </source>
</evidence>
<evidence type="ECO:0000256" key="2">
    <source>
        <dbReference type="ARBA" id="ARBA00022443"/>
    </source>
</evidence>
<keyword evidence="6" id="KW-0175">Coiled coil</keyword>
<dbReference type="FunFam" id="2.30.30.40:FF:000072">
    <property type="entry name" value="Unconventional Myosin IB"/>
    <property type="match status" value="1"/>
</dbReference>
<gene>
    <name evidence="12" type="primary">LOC115630988</name>
</gene>
<dbReference type="CDD" id="cd00160">
    <property type="entry name" value="RhoGEF"/>
    <property type="match status" value="1"/>
</dbReference>
<evidence type="ECO:0000313" key="12">
    <source>
        <dbReference type="RefSeq" id="XP_030383433.1"/>
    </source>
</evidence>
<dbReference type="GO" id="GO:0005737">
    <property type="term" value="C:cytoplasm"/>
    <property type="evidence" value="ECO:0007669"/>
    <property type="project" value="TreeGrafter"/>
</dbReference>
<dbReference type="PANTHER" id="PTHR46026">
    <property type="entry name" value="RHO-TYPE GUANINE NUCLEOTIDE EXCHANGE FACTOR, ISOFORM F"/>
    <property type="match status" value="1"/>
</dbReference>
<dbReference type="InterPro" id="IPR011993">
    <property type="entry name" value="PH-like_dom_sf"/>
</dbReference>
<dbReference type="SUPFAM" id="SSF48065">
    <property type="entry name" value="DBL homology domain (DH-domain)"/>
    <property type="match status" value="1"/>
</dbReference>
<evidence type="ECO:0000256" key="6">
    <source>
        <dbReference type="SAM" id="Coils"/>
    </source>
</evidence>
<evidence type="ECO:0000256" key="7">
    <source>
        <dbReference type="SAM" id="MobiDB-lite"/>
    </source>
</evidence>
<dbReference type="Pfam" id="PF00621">
    <property type="entry name" value="RhoGEF"/>
    <property type="match status" value="1"/>
</dbReference>
<feature type="compositionally biased region" description="Basic residues" evidence="7">
    <location>
        <begin position="1405"/>
        <end position="1414"/>
    </location>
</feature>
<dbReference type="CTD" id="35306"/>
<feature type="compositionally biased region" description="Polar residues" evidence="7">
    <location>
        <begin position="872"/>
        <end position="881"/>
    </location>
</feature>
<sequence>MMEQPLVVQAEYSFMGSNNDELCFKKGDLITVTQREDGGWWEGTLNDKTGWFPSNYVNEYKSQLPIVETIRPPEEIQEYRSVVLKDLLDSERAHVAELQGLLENFLEPMQQTQILSQDEYAQLMCNFVEIVKTHEELLQQIEDCNDRVGKLFLTSAPLMKKVHQAYCAAHPKAIVILDKYKDELEKYMERQGAATPGLLVLTTGLSKPFRRLDKYSAMLQELERHMESSHPDRGDTQRSVAVYKDIAATCSATRRQKELELQVLTGPVRGWQGQELSTLGDIIHMGSVAVGPDHRDRYFVLFPQTLLILSVSQRMSAFIYEGKLPLTGIIVSRLEDTDALKNAFEISSPLIERIVAVCQGPNEANKWVELLTANNPSLPMGIKRQLSNLSNSSLGGVNQLNAAHLNQHLDSRGYCTRFSLCAYYATPETNSNSTTMRNYRITLPPSNYPPTAPYANLSAHFARLVKAGKLRGAIVKMLLYPQARQSIDLKRIALRKKRCHKASKALKDLNANADSAQSELERQDAFEFPTDSESIEDDFDDDEDIDVEACGSCDSDPLEYIKFYQNKHDSIYNSTGTFVDHGPAQRHCSSINLIKLDSESLDADAVQAQNELKKESLVIGSTALRALARRSTQRNSSVHTSTATLEIGGASITNCMEEEQEEDLECESLLGSSSESTKPVLSLQQQSSDASSAYGARLGGAFTACENLANMPDDLSLKRDTKEEAVAPLDSPTERHSMPCIFVGNRFNRCENTEVYVPNWRERKVTQNQSVDMQLDGEQKDGQAQNNQEEGMHSSTMDLPAACRTAPDTLQAELLYNYEANVLDQNPTTAPVLRLQREVSPFKRHALNSDKRVSHKSDSPSTGNVKHDSRNSKVLSSSTTELCIEASSRKREPPAERSRDSIRRCISYQFLQMSNRLPEEDIPASQPPPASSQHMPLRRNQFHGDDLSTHLKCRCCENSQCPSPRSSDSGMAGSCTIASPDPPNPECYYPEPNFQLTGGQPLESPSLDVPDNVERFDVCGMFREKFLTPEATQDLPPDDRSDEEQEPVTPTNRKPTTTEAASTAVVSSNAQFQVNSKNIFLSSASVDETARCTELSENNNELPLSSSSADQLDTEPRAVFRSGMYAHWWKKEKLPPEVVRGIAYAYNKSLPSMGRTSSSKDSNGSVCSSCFCALGASGFSEGAIYCSICQNCVDFYNNVSADTGTTNTDTTTTTASSNCPLCSDSEGANALISQTSYSSSLDCPICAARIASASNVALATEEGKRNEVRRHARSPDVSAIEPQSVVGARQPQQHANPAASATIRQQPTTSGSGSGECSYLDVTTQTEPVVQSSPQLQSIHAHSASTTSSASTTTTKSTKSSGGNKPQIKFSPDTKQQDSSNSGGNGSNVYGKQSGSNSGGSNGGAKRKERKHKG</sequence>
<proteinExistence type="predicted"/>
<name>A0A6J2U7B7_DROLE</name>
<organism evidence="11 12">
    <name type="scientific">Drosophila lebanonensis</name>
    <name type="common">Fruit fly</name>
    <name type="synonym">Scaptodrosophila lebanonensis</name>
    <dbReference type="NCBI Taxonomy" id="7225"/>
    <lineage>
        <taxon>Eukaryota</taxon>
        <taxon>Metazoa</taxon>
        <taxon>Ecdysozoa</taxon>
        <taxon>Arthropoda</taxon>
        <taxon>Hexapoda</taxon>
        <taxon>Insecta</taxon>
        <taxon>Pterygota</taxon>
        <taxon>Neoptera</taxon>
        <taxon>Endopterygota</taxon>
        <taxon>Diptera</taxon>
        <taxon>Brachycera</taxon>
        <taxon>Muscomorpha</taxon>
        <taxon>Ephydroidea</taxon>
        <taxon>Drosophilidae</taxon>
        <taxon>Scaptodrosophila</taxon>
    </lineage>
</organism>
<feature type="compositionally biased region" description="Basic and acidic residues" evidence="7">
    <location>
        <begin position="843"/>
        <end position="858"/>
    </location>
</feature>
<dbReference type="Gene3D" id="2.30.30.40">
    <property type="entry name" value="SH3 Domains"/>
    <property type="match status" value="1"/>
</dbReference>
<feature type="compositionally biased region" description="Basic and acidic residues" evidence="7">
    <location>
        <begin position="887"/>
        <end position="899"/>
    </location>
</feature>